<evidence type="ECO:0000313" key="1">
    <source>
        <dbReference type="EMBL" id="GLR12403.1"/>
    </source>
</evidence>
<evidence type="ECO:0000313" key="2">
    <source>
        <dbReference type="Proteomes" id="UP001156706"/>
    </source>
</evidence>
<evidence type="ECO:0008006" key="3">
    <source>
        <dbReference type="Google" id="ProtNLM"/>
    </source>
</evidence>
<dbReference type="RefSeq" id="WP_284195526.1">
    <property type="nucleotide sequence ID" value="NZ_BSOG01000001.1"/>
</dbReference>
<accession>A0ABQ5YD59</accession>
<proteinExistence type="predicted"/>
<reference evidence="2" key="1">
    <citation type="journal article" date="2019" name="Int. J. Syst. Evol. Microbiol.">
        <title>The Global Catalogue of Microorganisms (GCM) 10K type strain sequencing project: providing services to taxonomists for standard genome sequencing and annotation.</title>
        <authorList>
            <consortium name="The Broad Institute Genomics Platform"/>
            <consortium name="The Broad Institute Genome Sequencing Center for Infectious Disease"/>
            <person name="Wu L."/>
            <person name="Ma J."/>
        </authorList>
    </citation>
    <scope>NUCLEOTIDE SEQUENCE [LARGE SCALE GENOMIC DNA]</scope>
    <source>
        <strain evidence="2">NBRC 110044</strain>
    </source>
</reference>
<keyword evidence="2" id="KW-1185">Reference proteome</keyword>
<dbReference type="Proteomes" id="UP001156706">
    <property type="component" value="Unassembled WGS sequence"/>
</dbReference>
<sequence length="366" mass="42010">MTVTQIRINYHGSPAILFRQLLAPLQAAWRAHYFDRWTLSRGWQNGPHILLSLDADDPFFEPTLVKQAEQTIATFLAAHPSQDYDEAQYLQTQARLKQLESADMDPGWVHGNNSQTLSETTMAVLAQRYESTAQWLSLYEAEVALRPILIAQWRGHDKHDAFLHGLLTLLACAYPPRPSDDPEVNEYNGFLSFHSNFRFWLHGLSPAQQATIGERFERDYQMDKAGYVDKLVALLQQLETAGQGAAEASGSTGILTRWIMTTFLQFTRLAAEGVIHARSPYPREQLAPPEAVSDFHRRFFYGADGSAYQFNHAFSGYRWLLNIVYRTLPLLDVSPLRRQYLNFSLDQMQREQEDLVRQVRHAMLTY</sequence>
<protein>
    <recommendedName>
        <fullName evidence="3">Thiopeptide-type bacteriocin biosynthesis domain-containing protein</fullName>
    </recommendedName>
</protein>
<gene>
    <name evidence="1" type="ORF">GCM10007907_11930</name>
</gene>
<dbReference type="EMBL" id="BSOG01000001">
    <property type="protein sequence ID" value="GLR12403.1"/>
    <property type="molecule type" value="Genomic_DNA"/>
</dbReference>
<organism evidence="1 2">
    <name type="scientific">Chitinimonas prasina</name>
    <dbReference type="NCBI Taxonomy" id="1434937"/>
    <lineage>
        <taxon>Bacteria</taxon>
        <taxon>Pseudomonadati</taxon>
        <taxon>Pseudomonadota</taxon>
        <taxon>Betaproteobacteria</taxon>
        <taxon>Neisseriales</taxon>
        <taxon>Chitinibacteraceae</taxon>
        <taxon>Chitinimonas</taxon>
    </lineage>
</organism>
<comment type="caution">
    <text evidence="1">The sequence shown here is derived from an EMBL/GenBank/DDBJ whole genome shotgun (WGS) entry which is preliminary data.</text>
</comment>
<name>A0ABQ5YD59_9NEIS</name>